<comment type="caution">
    <text evidence="1">The sequence shown here is derived from an EMBL/GenBank/DDBJ whole genome shotgun (WGS) entry which is preliminary data.</text>
</comment>
<organism evidence="1 2">
    <name type="scientific">Zalaria obscura</name>
    <dbReference type="NCBI Taxonomy" id="2024903"/>
    <lineage>
        <taxon>Eukaryota</taxon>
        <taxon>Fungi</taxon>
        <taxon>Dikarya</taxon>
        <taxon>Ascomycota</taxon>
        <taxon>Pezizomycotina</taxon>
        <taxon>Dothideomycetes</taxon>
        <taxon>Dothideomycetidae</taxon>
        <taxon>Dothideales</taxon>
        <taxon>Zalariaceae</taxon>
        <taxon>Zalaria</taxon>
    </lineage>
</organism>
<name>A0ACC3SBR6_9PEZI</name>
<keyword evidence="2" id="KW-1185">Reference proteome</keyword>
<reference evidence="1" key="1">
    <citation type="submission" date="2024-02" db="EMBL/GenBank/DDBJ databases">
        <title>Metagenome Assembled Genome of Zalaria obscura JY119.</title>
        <authorList>
            <person name="Vighnesh L."/>
            <person name="Jagadeeshwari U."/>
            <person name="Venkata Ramana C."/>
            <person name="Sasikala C."/>
        </authorList>
    </citation>
    <scope>NUCLEOTIDE SEQUENCE</scope>
    <source>
        <strain evidence="1">JY119</strain>
    </source>
</reference>
<dbReference type="EMBL" id="JAMKPW020000022">
    <property type="protein sequence ID" value="KAK8206504.1"/>
    <property type="molecule type" value="Genomic_DNA"/>
</dbReference>
<dbReference type="Proteomes" id="UP001320706">
    <property type="component" value="Unassembled WGS sequence"/>
</dbReference>
<sequence length="97" mass="10172">MASIQHSHVAGTAGDSYEVPAAKSNILHATHAAFPLFGSQSRQAYHGRHASGSSQLTAIPAFSHEVLISPSSFYASKNPGVLSRLPFRSKSNTVPAA</sequence>
<accession>A0ACC3SBR6</accession>
<evidence type="ECO:0000313" key="1">
    <source>
        <dbReference type="EMBL" id="KAK8206504.1"/>
    </source>
</evidence>
<gene>
    <name evidence="1" type="ORF">M8818_004337</name>
</gene>
<proteinExistence type="predicted"/>
<evidence type="ECO:0000313" key="2">
    <source>
        <dbReference type="Proteomes" id="UP001320706"/>
    </source>
</evidence>
<protein>
    <submittedName>
        <fullName evidence="1">Uncharacterized protein</fullName>
    </submittedName>
</protein>